<organism evidence="3 4">
    <name type="scientific">Herbidospora solisilvae</name>
    <dbReference type="NCBI Taxonomy" id="2696284"/>
    <lineage>
        <taxon>Bacteria</taxon>
        <taxon>Bacillati</taxon>
        <taxon>Actinomycetota</taxon>
        <taxon>Actinomycetes</taxon>
        <taxon>Streptosporangiales</taxon>
        <taxon>Streptosporangiaceae</taxon>
        <taxon>Herbidospora</taxon>
    </lineage>
</organism>
<reference evidence="3 4" key="1">
    <citation type="submission" date="2020-01" db="EMBL/GenBank/DDBJ databases">
        <title>Herbidospora sp. NEAU-GS84 nov., a novel actinomycete isolated from soil.</title>
        <authorList>
            <person name="Han L."/>
        </authorList>
    </citation>
    <scope>NUCLEOTIDE SEQUENCE [LARGE SCALE GENOMIC DNA]</scope>
    <source>
        <strain evidence="3 4">NEAU-GS84</strain>
    </source>
</reference>
<dbReference type="AlphaFoldDB" id="A0A7C9JA05"/>
<evidence type="ECO:0000313" key="3">
    <source>
        <dbReference type="EMBL" id="NAS24268.1"/>
    </source>
</evidence>
<feature type="domain" description="YCII-related" evidence="2">
    <location>
        <begin position="1"/>
        <end position="106"/>
    </location>
</feature>
<dbReference type="EMBL" id="WXEW01000006">
    <property type="protein sequence ID" value="NAS24268.1"/>
    <property type="molecule type" value="Genomic_DNA"/>
</dbReference>
<sequence length="108" mass="11657">MKYLLLIHGASDACTLQEWADYDKSLRDAGIHVDGNPLGEPSLSTTVHITDGGEKVVTDGPYAEAREVLGGYYIIDVPDLDAATDWAARCPGARYGGSMVVRPIIEYT</sequence>
<name>A0A7C9JA05_9ACTN</name>
<dbReference type="Proteomes" id="UP000479526">
    <property type="component" value="Unassembled WGS sequence"/>
</dbReference>
<comment type="similarity">
    <text evidence="1">Belongs to the YciI family.</text>
</comment>
<protein>
    <recommendedName>
        <fullName evidence="2">YCII-related domain-containing protein</fullName>
    </recommendedName>
</protein>
<dbReference type="Pfam" id="PF03795">
    <property type="entry name" value="YCII"/>
    <property type="match status" value="1"/>
</dbReference>
<evidence type="ECO:0000259" key="2">
    <source>
        <dbReference type="Pfam" id="PF03795"/>
    </source>
</evidence>
<dbReference type="Gene3D" id="3.30.70.1060">
    <property type="entry name" value="Dimeric alpha+beta barrel"/>
    <property type="match status" value="1"/>
</dbReference>
<accession>A0A7C9JA05</accession>
<dbReference type="PANTHER" id="PTHR35174">
    <property type="entry name" value="BLL7171 PROTEIN-RELATED"/>
    <property type="match status" value="1"/>
</dbReference>
<keyword evidence="4" id="KW-1185">Reference proteome</keyword>
<dbReference type="SUPFAM" id="SSF54909">
    <property type="entry name" value="Dimeric alpha+beta barrel"/>
    <property type="match status" value="1"/>
</dbReference>
<evidence type="ECO:0000256" key="1">
    <source>
        <dbReference type="ARBA" id="ARBA00007689"/>
    </source>
</evidence>
<evidence type="ECO:0000313" key="4">
    <source>
        <dbReference type="Proteomes" id="UP000479526"/>
    </source>
</evidence>
<dbReference type="PANTHER" id="PTHR35174:SF3">
    <property type="entry name" value="BLL7171 PROTEIN"/>
    <property type="match status" value="1"/>
</dbReference>
<dbReference type="RefSeq" id="WP_161481457.1">
    <property type="nucleotide sequence ID" value="NZ_WXEW01000006.1"/>
</dbReference>
<comment type="caution">
    <text evidence="3">The sequence shown here is derived from an EMBL/GenBank/DDBJ whole genome shotgun (WGS) entry which is preliminary data.</text>
</comment>
<proteinExistence type="inferred from homology"/>
<dbReference type="InterPro" id="IPR005545">
    <property type="entry name" value="YCII"/>
</dbReference>
<dbReference type="InterPro" id="IPR011008">
    <property type="entry name" value="Dimeric_a/b-barrel"/>
</dbReference>
<gene>
    <name evidence="3" type="ORF">GT755_21545</name>
</gene>